<feature type="repeat" description="ANK" evidence="3">
    <location>
        <begin position="499"/>
        <end position="531"/>
    </location>
</feature>
<evidence type="ECO:0000256" key="3">
    <source>
        <dbReference type="PROSITE-ProRule" id="PRU00023"/>
    </source>
</evidence>
<dbReference type="InterPro" id="IPR036770">
    <property type="entry name" value="Ankyrin_rpt-contain_sf"/>
</dbReference>
<keyword evidence="6" id="KW-1185">Reference proteome</keyword>
<dbReference type="Pfam" id="PF12796">
    <property type="entry name" value="Ank_2"/>
    <property type="match status" value="2"/>
</dbReference>
<dbReference type="Gene3D" id="3.40.630.30">
    <property type="match status" value="1"/>
</dbReference>
<sequence>MASQISIPPTLEIRSPRIIIRTAVDSDAEAFLNFLTTPENFPFQEPEKDLTLDRIRTRIAKFAELTEKDKHGWVVFVLRETNELIGHGGYNGFESVDPNDFLPGTKTLPPGERRHMTDLGIGIDYKHWRKGYGLEVFEALIEYARTDLGCELFRTETGDDNQPWRSLMSAAGLGQFESRDKASYDANQEVWVWKFDAGHWEKSKTKLQGDDPLTVVGTVTGLASLMLPIVSGINSLREICKSAKAAPAELNRLLCELEPMVLIMQEARSEIPSEDYAFQHCYQSCERVIKVLQELAQVIETKSESVRKTKHPKIWAFRHWKKDTEALEQDIQKAKSNLMLSGDSFINHRLRLQYVPPIRLLVTLCQQSSQPLTRLIKTKSLRRVQVLSGIPVSGIWETVCREPVLADVIGRSKLLAASGLSNTPPGDRRPAINSPAIPLDLVINTYETMSILAGSLTSRSDKDSRNFLGQTPLHFAVYKPQYLDDLIQSGHDLDAVDNYGITPLMYAAATNQQESVTILFNAFADPTIRDGRYQRTFVDYAAVRRHWKLILNFLSQIESIDGERAARDWGQLATHLFHVEYPDYLGEAGVSLHQFLVKCGSVNFTYDDRRNNIRDNCLMHDARSVSGFKALIDNGSDLLNHTNSAGQHPLMAAAGRGEPALVSALLDAGSEINLKDTEHRTALSHAVRNLDKGCCWSKTDTVEILLANSADVLPRDECKCPCSPSGCLTETPPSYFSYMYVSHPKPYFSMWEFEWLNLLLEHRGVDVAKEVLLSSIRKAKHSEMGNNSRKLGPKHTNTRLHGFAENDWANIMPMRKYVTESQRFAQSSCLPDWALVVVIQAKWRS</sequence>
<dbReference type="PROSITE" id="PS50088">
    <property type="entry name" value="ANK_REPEAT"/>
    <property type="match status" value="2"/>
</dbReference>
<dbReference type="SMART" id="SM00248">
    <property type="entry name" value="ANK"/>
    <property type="match status" value="5"/>
</dbReference>
<protein>
    <submittedName>
        <fullName evidence="5">Acetyltransferase</fullName>
    </submittedName>
</protein>
<comment type="caution">
    <text evidence="5">The sequence shown here is derived from an EMBL/GenBank/DDBJ whole genome shotgun (WGS) entry which is preliminary data.</text>
</comment>
<organism evidence="5 6">
    <name type="scientific">Colletotrichum plurivorum</name>
    <dbReference type="NCBI Taxonomy" id="2175906"/>
    <lineage>
        <taxon>Eukaryota</taxon>
        <taxon>Fungi</taxon>
        <taxon>Dikarya</taxon>
        <taxon>Ascomycota</taxon>
        <taxon>Pezizomycotina</taxon>
        <taxon>Sordariomycetes</taxon>
        <taxon>Hypocreomycetidae</taxon>
        <taxon>Glomerellales</taxon>
        <taxon>Glomerellaceae</taxon>
        <taxon>Colletotrichum</taxon>
        <taxon>Colletotrichum orchidearum species complex</taxon>
    </lineage>
</organism>
<dbReference type="PROSITE" id="PS51186">
    <property type="entry name" value="GNAT"/>
    <property type="match status" value="1"/>
</dbReference>
<evidence type="ECO:0000259" key="4">
    <source>
        <dbReference type="PROSITE" id="PS51186"/>
    </source>
</evidence>
<dbReference type="InterPro" id="IPR016181">
    <property type="entry name" value="Acyl_CoA_acyltransferase"/>
</dbReference>
<reference evidence="5" key="1">
    <citation type="journal article" date="2020" name="Phytopathology">
        <title>Genome Sequence Resources of Colletotrichum truncatum, C. plurivorum, C. musicola, and C. sojae: Four Species Pathogenic to Soybean (Glycine max).</title>
        <authorList>
            <person name="Rogerio F."/>
            <person name="Boufleur T.R."/>
            <person name="Ciampi-Guillardi M."/>
            <person name="Sukno S.A."/>
            <person name="Thon M.R."/>
            <person name="Massola Junior N.S."/>
            <person name="Baroncelli R."/>
        </authorList>
    </citation>
    <scope>NUCLEOTIDE SEQUENCE</scope>
    <source>
        <strain evidence="5">LFN00145</strain>
    </source>
</reference>
<proteinExistence type="predicted"/>
<keyword evidence="5" id="KW-0808">Transferase</keyword>
<keyword evidence="2 3" id="KW-0040">ANK repeat</keyword>
<feature type="repeat" description="ANK" evidence="3">
    <location>
        <begin position="645"/>
        <end position="677"/>
    </location>
</feature>
<dbReference type="SUPFAM" id="SSF48403">
    <property type="entry name" value="Ankyrin repeat"/>
    <property type="match status" value="1"/>
</dbReference>
<evidence type="ECO:0000256" key="1">
    <source>
        <dbReference type="ARBA" id="ARBA00022737"/>
    </source>
</evidence>
<keyword evidence="1" id="KW-0677">Repeat</keyword>
<dbReference type="Proteomes" id="UP000654918">
    <property type="component" value="Unassembled WGS sequence"/>
</dbReference>
<feature type="domain" description="N-acetyltransferase" evidence="4">
    <location>
        <begin position="18"/>
        <end position="197"/>
    </location>
</feature>
<dbReference type="InterPro" id="IPR000182">
    <property type="entry name" value="GNAT_dom"/>
</dbReference>
<evidence type="ECO:0000313" key="5">
    <source>
        <dbReference type="EMBL" id="KAF6815762.1"/>
    </source>
</evidence>
<accession>A0A8H6N0F6</accession>
<gene>
    <name evidence="5" type="ORF">CPLU01_14050</name>
</gene>
<dbReference type="PANTHER" id="PTHR24173">
    <property type="entry name" value="ANKYRIN REPEAT CONTAINING"/>
    <property type="match status" value="1"/>
</dbReference>
<name>A0A8H6N0F6_9PEZI</name>
<evidence type="ECO:0000313" key="6">
    <source>
        <dbReference type="Proteomes" id="UP000654918"/>
    </source>
</evidence>
<dbReference type="Gene3D" id="1.25.40.20">
    <property type="entry name" value="Ankyrin repeat-containing domain"/>
    <property type="match status" value="2"/>
</dbReference>
<dbReference type="EMBL" id="WIGO01000350">
    <property type="protein sequence ID" value="KAF6815762.1"/>
    <property type="molecule type" value="Genomic_DNA"/>
</dbReference>
<dbReference type="PANTHER" id="PTHR24173:SF74">
    <property type="entry name" value="ANKYRIN REPEAT DOMAIN-CONTAINING PROTEIN 16"/>
    <property type="match status" value="1"/>
</dbReference>
<dbReference type="AlphaFoldDB" id="A0A8H6N0F6"/>
<dbReference type="InterPro" id="IPR002110">
    <property type="entry name" value="Ankyrin_rpt"/>
</dbReference>
<dbReference type="GO" id="GO:0016747">
    <property type="term" value="F:acyltransferase activity, transferring groups other than amino-acyl groups"/>
    <property type="evidence" value="ECO:0007669"/>
    <property type="project" value="InterPro"/>
</dbReference>
<dbReference type="PROSITE" id="PS50297">
    <property type="entry name" value="ANK_REP_REGION"/>
    <property type="match status" value="1"/>
</dbReference>
<dbReference type="SUPFAM" id="SSF55729">
    <property type="entry name" value="Acyl-CoA N-acyltransferases (Nat)"/>
    <property type="match status" value="1"/>
</dbReference>
<dbReference type="Pfam" id="PF13302">
    <property type="entry name" value="Acetyltransf_3"/>
    <property type="match status" value="1"/>
</dbReference>
<evidence type="ECO:0000256" key="2">
    <source>
        <dbReference type="ARBA" id="ARBA00023043"/>
    </source>
</evidence>